<dbReference type="RefSeq" id="WP_264398906.1">
    <property type="nucleotide sequence ID" value="NZ_CP101183.1"/>
</dbReference>
<dbReference type="Proteomes" id="UP001163293">
    <property type="component" value="Plasmid unnamed4"/>
</dbReference>
<feature type="region of interest" description="Disordered" evidence="1">
    <location>
        <begin position="1"/>
        <end position="22"/>
    </location>
</feature>
<evidence type="ECO:0000313" key="3">
    <source>
        <dbReference type="Proteomes" id="UP001163293"/>
    </source>
</evidence>
<accession>A0AAX3EQQ1</accession>
<keyword evidence="3" id="KW-1185">Reference proteome</keyword>
<evidence type="ECO:0000313" key="2">
    <source>
        <dbReference type="EMBL" id="UYW00139.1"/>
    </source>
</evidence>
<dbReference type="AlphaFoldDB" id="A0AAX3EQQ1"/>
<keyword evidence="2" id="KW-0614">Plasmid</keyword>
<proteinExistence type="predicted"/>
<name>A0AAX3EQQ1_PAEUR</name>
<protein>
    <submittedName>
        <fullName evidence="2">Uncharacterized protein</fullName>
    </submittedName>
</protein>
<organism evidence="2 3">
    <name type="scientific">Paenarthrobacter ureafaciens</name>
    <dbReference type="NCBI Taxonomy" id="37931"/>
    <lineage>
        <taxon>Bacteria</taxon>
        <taxon>Bacillati</taxon>
        <taxon>Actinomycetota</taxon>
        <taxon>Actinomycetes</taxon>
        <taxon>Micrococcales</taxon>
        <taxon>Micrococcaceae</taxon>
        <taxon>Paenarthrobacter</taxon>
    </lineage>
</organism>
<reference evidence="2" key="1">
    <citation type="submission" date="2022-07" db="EMBL/GenBank/DDBJ databases">
        <authorList>
            <person name="Wu T."/>
        </authorList>
    </citation>
    <scope>NUCLEOTIDE SEQUENCE</scope>
    <source>
        <strain evidence="2">SD-1</strain>
        <plasmid evidence="2">unnamed4</plasmid>
    </source>
</reference>
<evidence type="ECO:0000256" key="1">
    <source>
        <dbReference type="SAM" id="MobiDB-lite"/>
    </source>
</evidence>
<dbReference type="EMBL" id="CP101189">
    <property type="protein sequence ID" value="UYW00139.1"/>
    <property type="molecule type" value="Genomic_DNA"/>
</dbReference>
<sequence length="503" mass="56283">MVTTSRTRGTPEGRAKAGKTKMATTRAELVAKLIEVVDSEYRRTGSGMGIRLSHLKGVASAPTIRKHYPGGISEIAAEAVRVLDAGEKPIHPHLEALASMSLSTNSRDTSELAVRLRLSRIPMDSKIWTNSDIDEVESLLDERDSKELPITERARIHYIAAQYNAKFPASTLGDEWVKVQRLWRQFTGPLDQDMVEFHLSTARDLYIRAHDDDNALLAHIELRNHRIRAIKGDPQIENIQALFRDCIAMRGTSLELTAKTWLRMQEELHARCLGLSTSSIQSIVEDALAAFEGETPEKHKGFTYPAYQLDRLVLLGAQAGYIASDFRNRIPNGARIFLGLAPAIAFGQIEPRQLPDNLIPAALLLLRDAGIAPTKARTEEFRLALQVDLGLTPTETDKVFTEFHLDSFEEPMDPIRAEEAAAALIQFNEAVARLLATPPSFNDWHIREAIHNLRIILDNWAVTRQHRDGFTPKKVRQADYEMISRMQRPTKASVARQGSITGL</sequence>
<geneLocation type="plasmid" evidence="2 3">
    <name>unnamed4</name>
</geneLocation>
<gene>
    <name evidence="2" type="ORF">NL394_23350</name>
</gene>